<feature type="transmembrane region" description="Helical" evidence="1">
    <location>
        <begin position="156"/>
        <end position="178"/>
    </location>
</feature>
<accession>A0A402BBE2</accession>
<gene>
    <name evidence="2" type="ORF">KDA_42350</name>
</gene>
<evidence type="ECO:0000313" key="3">
    <source>
        <dbReference type="Proteomes" id="UP000287171"/>
    </source>
</evidence>
<feature type="transmembrane region" description="Helical" evidence="1">
    <location>
        <begin position="247"/>
        <end position="266"/>
    </location>
</feature>
<comment type="caution">
    <text evidence="2">The sequence shown here is derived from an EMBL/GenBank/DDBJ whole genome shotgun (WGS) entry which is preliminary data.</text>
</comment>
<proteinExistence type="predicted"/>
<name>A0A402BBE2_9CHLR</name>
<feature type="transmembrane region" description="Helical" evidence="1">
    <location>
        <begin position="86"/>
        <end position="105"/>
    </location>
</feature>
<evidence type="ECO:0000256" key="1">
    <source>
        <dbReference type="SAM" id="Phobius"/>
    </source>
</evidence>
<organism evidence="2 3">
    <name type="scientific">Dictyobacter alpinus</name>
    <dbReference type="NCBI Taxonomy" id="2014873"/>
    <lineage>
        <taxon>Bacteria</taxon>
        <taxon>Bacillati</taxon>
        <taxon>Chloroflexota</taxon>
        <taxon>Ktedonobacteria</taxon>
        <taxon>Ktedonobacterales</taxon>
        <taxon>Dictyobacteraceae</taxon>
        <taxon>Dictyobacter</taxon>
    </lineage>
</organism>
<sequence>MFYGQGYMGAIEAYIAAPFFQLTGPSLPALRIGLLLLFGAFLVAIYYHTRFLYTKNFALFICLLLAAGSKDIIGRQLKAIGGYPELPLLAMLICILVAQIIWSATETSRERFSIKRIFLYFLLGLIMGLAIWADLLILPFIATGLVLLLLFSRKDLFSLPGIVLLVGLCVGIAPMIIYNVTAPFDQNIIANMAGFINASDGKSYSLLQKIAGIFFVSIPGATGYPYLCKPDAFPILGKFNAQCTFLQAGWSLGYLVLWTLAVWRAASNILRARKQPSAVALQSQSQFRQKQILDYSRLMILLSCGITVVLYATSMSAAAEPQIAARYLVCLLLSIPVVLWQLWPHTHTTRTVKSSHIPALLRSSASVGILLLITGIFLIGIVETFSDITQAQHFSAQQTKLVERLQTLGVTRLYTEYWTCNRLIFQSHEKIMCSILAEDFKPGMNRYPPYRRAVQETAKPAYLFLYRSSYDLKFIQEQQKAKQLQKYRYIKYEGYSLYVPI</sequence>
<evidence type="ECO:0000313" key="2">
    <source>
        <dbReference type="EMBL" id="GCE28751.1"/>
    </source>
</evidence>
<feature type="transmembrane region" description="Helical" evidence="1">
    <location>
        <begin position="324"/>
        <end position="343"/>
    </location>
</feature>
<feature type="transmembrane region" description="Helical" evidence="1">
    <location>
        <begin position="117"/>
        <end position="150"/>
    </location>
</feature>
<evidence type="ECO:0008006" key="4">
    <source>
        <dbReference type="Google" id="ProtNLM"/>
    </source>
</evidence>
<dbReference type="EMBL" id="BIFT01000001">
    <property type="protein sequence ID" value="GCE28751.1"/>
    <property type="molecule type" value="Genomic_DNA"/>
</dbReference>
<reference evidence="3" key="1">
    <citation type="submission" date="2018-12" db="EMBL/GenBank/DDBJ databases">
        <title>Tengunoibacter tsumagoiensis gen. nov., sp. nov., Dictyobacter kobayashii sp. nov., D. alpinus sp. nov., and D. joshuensis sp. nov. and description of Dictyobacteraceae fam. nov. within the order Ktedonobacterales isolated from Tengu-no-mugimeshi.</title>
        <authorList>
            <person name="Wang C.M."/>
            <person name="Zheng Y."/>
            <person name="Sakai Y."/>
            <person name="Toyoda A."/>
            <person name="Minakuchi Y."/>
            <person name="Abe K."/>
            <person name="Yokota A."/>
            <person name="Yabe S."/>
        </authorList>
    </citation>
    <scope>NUCLEOTIDE SEQUENCE [LARGE SCALE GENOMIC DNA]</scope>
    <source>
        <strain evidence="3">Uno16</strain>
    </source>
</reference>
<feature type="transmembrane region" description="Helical" evidence="1">
    <location>
        <begin position="29"/>
        <end position="49"/>
    </location>
</feature>
<keyword evidence="1" id="KW-0812">Transmembrane</keyword>
<feature type="transmembrane region" description="Helical" evidence="1">
    <location>
        <begin position="298"/>
        <end position="318"/>
    </location>
</feature>
<feature type="transmembrane region" description="Helical" evidence="1">
    <location>
        <begin position="56"/>
        <end position="74"/>
    </location>
</feature>
<dbReference type="AlphaFoldDB" id="A0A402BBE2"/>
<feature type="transmembrane region" description="Helical" evidence="1">
    <location>
        <begin position="210"/>
        <end position="227"/>
    </location>
</feature>
<keyword evidence="1" id="KW-0472">Membrane</keyword>
<feature type="transmembrane region" description="Helical" evidence="1">
    <location>
        <begin position="364"/>
        <end position="382"/>
    </location>
</feature>
<protein>
    <recommendedName>
        <fullName evidence="4">Glycosyltransferase RgtA/B/C/D-like domain-containing protein</fullName>
    </recommendedName>
</protein>
<dbReference type="Proteomes" id="UP000287171">
    <property type="component" value="Unassembled WGS sequence"/>
</dbReference>
<keyword evidence="1" id="KW-1133">Transmembrane helix</keyword>
<keyword evidence="3" id="KW-1185">Reference proteome</keyword>